<accession>A0A7X1B4D9</accession>
<dbReference type="InterPro" id="IPR045018">
    <property type="entry name" value="Azg-like"/>
</dbReference>
<evidence type="ECO:0000313" key="10">
    <source>
        <dbReference type="EMBL" id="MBC2605431.1"/>
    </source>
</evidence>
<feature type="transmembrane region" description="Helical" evidence="9">
    <location>
        <begin position="20"/>
        <end position="39"/>
    </location>
</feature>
<evidence type="ECO:0000256" key="4">
    <source>
        <dbReference type="ARBA" id="ARBA00022475"/>
    </source>
</evidence>
<protein>
    <submittedName>
        <fullName evidence="10">NCS2 family permease</fullName>
    </submittedName>
</protein>
<evidence type="ECO:0000256" key="1">
    <source>
        <dbReference type="ARBA" id="ARBA00004651"/>
    </source>
</evidence>
<evidence type="ECO:0000256" key="8">
    <source>
        <dbReference type="PIRNR" id="PIRNR005353"/>
    </source>
</evidence>
<feature type="transmembrane region" description="Helical" evidence="9">
    <location>
        <begin position="194"/>
        <end position="218"/>
    </location>
</feature>
<gene>
    <name evidence="10" type="ORF">H5P27_05185</name>
</gene>
<feature type="transmembrane region" description="Helical" evidence="9">
    <location>
        <begin position="251"/>
        <end position="270"/>
    </location>
</feature>
<organism evidence="10 11">
    <name type="scientific">Pelagicoccus albus</name>
    <dbReference type="NCBI Taxonomy" id="415222"/>
    <lineage>
        <taxon>Bacteria</taxon>
        <taxon>Pseudomonadati</taxon>
        <taxon>Verrucomicrobiota</taxon>
        <taxon>Opitutia</taxon>
        <taxon>Puniceicoccales</taxon>
        <taxon>Pelagicoccaceae</taxon>
        <taxon>Pelagicoccus</taxon>
    </lineage>
</organism>
<reference evidence="10 11" key="1">
    <citation type="submission" date="2020-07" db="EMBL/GenBank/DDBJ databases">
        <authorList>
            <person name="Feng X."/>
        </authorList>
    </citation>
    <scope>NUCLEOTIDE SEQUENCE [LARGE SCALE GENOMIC DNA]</scope>
    <source>
        <strain evidence="10 11">JCM23202</strain>
    </source>
</reference>
<dbReference type="InterPro" id="IPR026033">
    <property type="entry name" value="Azg-like_bact_archaea"/>
</dbReference>
<keyword evidence="3 8" id="KW-0813">Transport</keyword>
<keyword evidence="5 8" id="KW-0812">Transmembrane</keyword>
<keyword evidence="11" id="KW-1185">Reference proteome</keyword>
<feature type="transmembrane region" description="Helical" evidence="9">
    <location>
        <begin position="80"/>
        <end position="97"/>
    </location>
</feature>
<evidence type="ECO:0000256" key="2">
    <source>
        <dbReference type="ARBA" id="ARBA00005697"/>
    </source>
</evidence>
<dbReference type="PANTHER" id="PTHR43337">
    <property type="entry name" value="XANTHINE/URACIL PERMEASE C887.17-RELATED"/>
    <property type="match status" value="1"/>
</dbReference>
<feature type="transmembrane region" description="Helical" evidence="9">
    <location>
        <begin position="45"/>
        <end position="68"/>
    </location>
</feature>
<dbReference type="RefSeq" id="WP_185659630.1">
    <property type="nucleotide sequence ID" value="NZ_CAWPOO010000006.1"/>
</dbReference>
<dbReference type="AlphaFoldDB" id="A0A7X1B4D9"/>
<sequence length="437" mass="45707">MLDRWFKLKEAGVTVKTEVLAGLTTFAAMAYILAVNPSILSAAGMPLPAVITVTALAAALGCFLMAGFTNFPIAQAPGMGTNSYFAFVICIGAGLHWKTALALTFWNGIIFLLLSLTGLRKRLAEALPNGIKVGIQVGIGFFIAFLGLKSVGIVVGNDATLVTIGDIKSPASLLVLGGVALMTFLTLKRVAGALLITILAVTVVGMIIPSGDATITAIPDGIFSMPSGIGEVFLAADIMYPLAHFREIADVLLTLLILDLFDSIGTLVGLSRRAKLVDENGSMPKMGRALTADAIATITGSLLGTSTTTSYIESAAGIESGGRTGLTSVTTGICFLLALFFTPIILIVPAAATAPALVMVGIFMAQGLKELDFDDLSEVAPAFITMLMIPLTFSITEGIGLGLTLFTVIMILSGKFRSVPVLSHIITLVFIVYYIYK</sequence>
<keyword evidence="6 8" id="KW-1133">Transmembrane helix</keyword>
<dbReference type="PIRSF" id="PIRSF005353">
    <property type="entry name" value="PbuG"/>
    <property type="match status" value="1"/>
</dbReference>
<comment type="caution">
    <text evidence="10">The sequence shown here is derived from an EMBL/GenBank/DDBJ whole genome shotgun (WGS) entry which is preliminary data.</text>
</comment>
<feature type="transmembrane region" description="Helical" evidence="9">
    <location>
        <begin position="131"/>
        <end position="155"/>
    </location>
</feature>
<dbReference type="GO" id="GO:0005345">
    <property type="term" value="F:purine nucleobase transmembrane transporter activity"/>
    <property type="evidence" value="ECO:0007669"/>
    <property type="project" value="TreeGrafter"/>
</dbReference>
<evidence type="ECO:0000256" key="9">
    <source>
        <dbReference type="SAM" id="Phobius"/>
    </source>
</evidence>
<dbReference type="PANTHER" id="PTHR43337:SF1">
    <property type="entry name" value="XANTHINE_URACIL PERMEASE C887.17-RELATED"/>
    <property type="match status" value="1"/>
</dbReference>
<keyword evidence="7 8" id="KW-0472">Membrane</keyword>
<dbReference type="Pfam" id="PF00860">
    <property type="entry name" value="Xan_ur_permease"/>
    <property type="match status" value="1"/>
</dbReference>
<feature type="transmembrane region" description="Helical" evidence="9">
    <location>
        <begin position="333"/>
        <end position="363"/>
    </location>
</feature>
<dbReference type="EMBL" id="JACHVC010000006">
    <property type="protein sequence ID" value="MBC2605431.1"/>
    <property type="molecule type" value="Genomic_DNA"/>
</dbReference>
<evidence type="ECO:0000256" key="6">
    <source>
        <dbReference type="ARBA" id="ARBA00022989"/>
    </source>
</evidence>
<evidence type="ECO:0000256" key="5">
    <source>
        <dbReference type="ARBA" id="ARBA00022692"/>
    </source>
</evidence>
<feature type="transmembrane region" description="Helical" evidence="9">
    <location>
        <begin position="167"/>
        <end position="187"/>
    </location>
</feature>
<evidence type="ECO:0000256" key="3">
    <source>
        <dbReference type="ARBA" id="ARBA00022448"/>
    </source>
</evidence>
<dbReference type="InterPro" id="IPR006043">
    <property type="entry name" value="NCS2"/>
</dbReference>
<evidence type="ECO:0000313" key="11">
    <source>
        <dbReference type="Proteomes" id="UP000526501"/>
    </source>
</evidence>
<dbReference type="Proteomes" id="UP000526501">
    <property type="component" value="Unassembled WGS sequence"/>
</dbReference>
<evidence type="ECO:0000256" key="7">
    <source>
        <dbReference type="ARBA" id="ARBA00023136"/>
    </source>
</evidence>
<feature type="transmembrane region" description="Helical" evidence="9">
    <location>
        <begin position="103"/>
        <end position="119"/>
    </location>
</feature>
<keyword evidence="4 8" id="KW-1003">Cell membrane</keyword>
<dbReference type="GO" id="GO:0005886">
    <property type="term" value="C:plasma membrane"/>
    <property type="evidence" value="ECO:0007669"/>
    <property type="project" value="UniProtKB-SubCell"/>
</dbReference>
<feature type="transmembrane region" description="Helical" evidence="9">
    <location>
        <begin position="383"/>
        <end position="412"/>
    </location>
</feature>
<feature type="transmembrane region" description="Helical" evidence="9">
    <location>
        <begin position="419"/>
        <end position="436"/>
    </location>
</feature>
<comment type="similarity">
    <text evidence="2 8">Belongs to the nucleobase:cation symporter-2 (NCS2) (TC 2.A.40) family. Azg-like subfamily.</text>
</comment>
<name>A0A7X1B4D9_9BACT</name>
<comment type="subcellular location">
    <subcellularLocation>
        <location evidence="1 8">Cell membrane</location>
        <topology evidence="1 8">Multi-pass membrane protein</topology>
    </subcellularLocation>
</comment>
<proteinExistence type="inferred from homology"/>